<keyword evidence="3" id="KW-0256">Endoplasmic reticulum</keyword>
<gene>
    <name evidence="8" type="ORF">EVG20_g11660</name>
</gene>
<evidence type="ECO:0000256" key="7">
    <source>
        <dbReference type="SAM" id="Phobius"/>
    </source>
</evidence>
<comment type="caution">
    <text evidence="8">The sequence shown here is derived from an EMBL/GenBank/DDBJ whole genome shotgun (WGS) entry which is preliminary data.</text>
</comment>
<name>A0A4Y9XLY8_9AGAM</name>
<evidence type="ECO:0000256" key="2">
    <source>
        <dbReference type="ARBA" id="ARBA00022692"/>
    </source>
</evidence>
<protein>
    <submittedName>
        <fullName evidence="8">Uncharacterized protein</fullName>
    </submittedName>
</protein>
<reference evidence="8 9" key="1">
    <citation type="submission" date="2019-02" db="EMBL/GenBank/DDBJ databases">
        <title>Genome sequencing of the rare red list fungi Dentipellis fragilis.</title>
        <authorList>
            <person name="Buettner E."/>
            <person name="Kellner H."/>
        </authorList>
    </citation>
    <scope>NUCLEOTIDE SEQUENCE [LARGE SCALE GENOMIC DNA]</scope>
    <source>
        <strain evidence="8 9">DSM 105465</strain>
    </source>
</reference>
<accession>A0A4Y9XLY8</accession>
<organism evidence="8 9">
    <name type="scientific">Dentipellis fragilis</name>
    <dbReference type="NCBI Taxonomy" id="205917"/>
    <lineage>
        <taxon>Eukaryota</taxon>
        <taxon>Fungi</taxon>
        <taxon>Dikarya</taxon>
        <taxon>Basidiomycota</taxon>
        <taxon>Agaricomycotina</taxon>
        <taxon>Agaricomycetes</taxon>
        <taxon>Russulales</taxon>
        <taxon>Hericiaceae</taxon>
        <taxon>Dentipellis</taxon>
    </lineage>
</organism>
<dbReference type="Proteomes" id="UP000298327">
    <property type="component" value="Unassembled WGS sequence"/>
</dbReference>
<evidence type="ECO:0000256" key="5">
    <source>
        <dbReference type="ARBA" id="ARBA00023136"/>
    </source>
</evidence>
<feature type="transmembrane region" description="Helical" evidence="7">
    <location>
        <begin position="70"/>
        <end position="91"/>
    </location>
</feature>
<evidence type="ECO:0000256" key="6">
    <source>
        <dbReference type="SAM" id="MobiDB-lite"/>
    </source>
</evidence>
<dbReference type="EMBL" id="SEOQ01001949">
    <property type="protein sequence ID" value="TFY50201.1"/>
    <property type="molecule type" value="Genomic_DNA"/>
</dbReference>
<keyword evidence="4 7" id="KW-1133">Transmembrane helix</keyword>
<evidence type="ECO:0000256" key="4">
    <source>
        <dbReference type="ARBA" id="ARBA00022989"/>
    </source>
</evidence>
<evidence type="ECO:0000256" key="1">
    <source>
        <dbReference type="ARBA" id="ARBA00004477"/>
    </source>
</evidence>
<evidence type="ECO:0000313" key="9">
    <source>
        <dbReference type="Proteomes" id="UP000298327"/>
    </source>
</evidence>
<keyword evidence="9" id="KW-1185">Reference proteome</keyword>
<evidence type="ECO:0000313" key="8">
    <source>
        <dbReference type="EMBL" id="TFY50201.1"/>
    </source>
</evidence>
<evidence type="ECO:0000256" key="3">
    <source>
        <dbReference type="ARBA" id="ARBA00022824"/>
    </source>
</evidence>
<dbReference type="OrthoDB" id="202672at2759"/>
<dbReference type="InterPro" id="IPR024512">
    <property type="entry name" value="Ser_palmitoyltrfase_ssu-like"/>
</dbReference>
<comment type="subcellular location">
    <subcellularLocation>
        <location evidence="1">Endoplasmic reticulum membrane</location>
        <topology evidence="1">Multi-pass membrane protein</topology>
    </subcellularLocation>
</comment>
<sequence>MTTSSTRSKSRGQSQSLHTHKPAPSFASLFSLELAPFEPPQSFLGAFLWRKRMWFETTFGLSVFEPWEKILFMIIFMTITTLIATAFVKILPAQLVSMYHRTLYYLLGLDATPALALPISVPNLNWTTHYFNAHALKAPGFAGKL</sequence>
<dbReference type="GO" id="GO:0005789">
    <property type="term" value="C:endoplasmic reticulum membrane"/>
    <property type="evidence" value="ECO:0007669"/>
    <property type="project" value="UniProtKB-SubCell"/>
</dbReference>
<proteinExistence type="predicted"/>
<keyword evidence="2 7" id="KW-0812">Transmembrane</keyword>
<dbReference type="Pfam" id="PF11779">
    <property type="entry name" value="SPT_ssu-like"/>
    <property type="match status" value="1"/>
</dbReference>
<dbReference type="STRING" id="205917.A0A4Y9XLY8"/>
<keyword evidence="5 7" id="KW-0472">Membrane</keyword>
<dbReference type="AlphaFoldDB" id="A0A4Y9XLY8"/>
<feature type="region of interest" description="Disordered" evidence="6">
    <location>
        <begin position="1"/>
        <end position="21"/>
    </location>
</feature>
<feature type="compositionally biased region" description="Polar residues" evidence="6">
    <location>
        <begin position="1"/>
        <end position="17"/>
    </location>
</feature>